<dbReference type="AlphaFoldDB" id="A0A7J4ZPT3"/>
<dbReference type="RefSeq" id="WP_151128523.1">
    <property type="nucleotide sequence ID" value="NZ_VZQZ01000006.1"/>
</dbReference>
<evidence type="ECO:0000313" key="2">
    <source>
        <dbReference type="Proteomes" id="UP000420562"/>
    </source>
</evidence>
<sequence>MPFMVHMVRLTVLIFVGEMGAAEVVGCDGGEHPAAGGRSLSRHSCGRHARLTTTVLIRSYSRVCRPVDAMGHVCRFLWCGSLALLAILFMILKTEINISIGILAVKDKKTGTEKMPLPYHALNSNILIAEPSHVCNHCLLGSQP</sequence>
<evidence type="ECO:0000313" key="1">
    <source>
        <dbReference type="EMBL" id="KAB0665036.1"/>
    </source>
</evidence>
<accession>A0A7J4ZPT3</accession>
<organism evidence="1 2">
    <name type="scientific">Oryzomonas japonica</name>
    <dbReference type="NCBI Taxonomy" id="2603858"/>
    <lineage>
        <taxon>Bacteria</taxon>
        <taxon>Pseudomonadati</taxon>
        <taxon>Thermodesulfobacteriota</taxon>
        <taxon>Desulfuromonadia</taxon>
        <taxon>Geobacterales</taxon>
        <taxon>Geobacteraceae</taxon>
        <taxon>Oryzomonas</taxon>
    </lineage>
</organism>
<dbReference type="Proteomes" id="UP000420562">
    <property type="component" value="Unassembled WGS sequence"/>
</dbReference>
<gene>
    <name evidence="1" type="ORF">F6V25_10445</name>
</gene>
<comment type="caution">
    <text evidence="1">The sequence shown here is derived from an EMBL/GenBank/DDBJ whole genome shotgun (WGS) entry which is preliminary data.</text>
</comment>
<protein>
    <submittedName>
        <fullName evidence="1">Uncharacterized protein</fullName>
    </submittedName>
</protein>
<keyword evidence="2" id="KW-1185">Reference proteome</keyword>
<dbReference type="EMBL" id="VZQZ01000006">
    <property type="protein sequence ID" value="KAB0665036.1"/>
    <property type="molecule type" value="Genomic_DNA"/>
</dbReference>
<proteinExistence type="predicted"/>
<reference evidence="1 2" key="1">
    <citation type="submission" date="2019-09" db="EMBL/GenBank/DDBJ databases">
        <title>Geobacter sp. Red96, a novel strain isolated from paddy soil.</title>
        <authorList>
            <person name="Xu Z."/>
            <person name="Masuda Y."/>
            <person name="Itoh H."/>
            <person name="Senoo K."/>
        </authorList>
    </citation>
    <scope>NUCLEOTIDE SEQUENCE [LARGE SCALE GENOMIC DNA]</scope>
    <source>
        <strain evidence="1 2">Red96</strain>
    </source>
</reference>
<name>A0A7J4ZPT3_9BACT</name>